<feature type="region of interest" description="Disordered" evidence="1">
    <location>
        <begin position="2943"/>
        <end position="3051"/>
    </location>
</feature>
<feature type="compositionally biased region" description="Low complexity" evidence="1">
    <location>
        <begin position="3142"/>
        <end position="3151"/>
    </location>
</feature>
<dbReference type="Proteomes" id="UP001652628">
    <property type="component" value="Chromosome 2R"/>
</dbReference>
<feature type="region of interest" description="Disordered" evidence="1">
    <location>
        <begin position="1"/>
        <end position="40"/>
    </location>
</feature>
<protein>
    <submittedName>
        <fullName evidence="3 4">Titin homolog isoform X1</fullName>
    </submittedName>
</protein>
<name>A0ABM4TM93_DROSZ</name>
<feature type="region of interest" description="Disordered" evidence="1">
    <location>
        <begin position="2813"/>
        <end position="2843"/>
    </location>
</feature>
<dbReference type="Gene3D" id="3.30.40.10">
    <property type="entry name" value="Zinc/RING finger domain, C3HC4 (zinc finger)"/>
    <property type="match status" value="1"/>
</dbReference>
<feature type="compositionally biased region" description="Low complexity" evidence="1">
    <location>
        <begin position="2635"/>
        <end position="2649"/>
    </location>
</feature>
<feature type="compositionally biased region" description="Polar residues" evidence="1">
    <location>
        <begin position="2321"/>
        <end position="2330"/>
    </location>
</feature>
<feature type="compositionally biased region" description="Polar residues" evidence="1">
    <location>
        <begin position="3001"/>
        <end position="3010"/>
    </location>
</feature>
<feature type="compositionally biased region" description="Basic and acidic residues" evidence="1">
    <location>
        <begin position="1909"/>
        <end position="1921"/>
    </location>
</feature>
<feature type="compositionally biased region" description="Low complexity" evidence="1">
    <location>
        <begin position="2567"/>
        <end position="2577"/>
    </location>
</feature>
<feature type="compositionally biased region" description="Low complexity" evidence="1">
    <location>
        <begin position="1"/>
        <end position="26"/>
    </location>
</feature>
<feature type="region of interest" description="Disordered" evidence="1">
    <location>
        <begin position="2305"/>
        <end position="2347"/>
    </location>
</feature>
<dbReference type="InterPro" id="IPR013083">
    <property type="entry name" value="Znf_RING/FYVE/PHD"/>
</dbReference>
<reference evidence="3 4" key="1">
    <citation type="submission" date="2025-05" db="UniProtKB">
        <authorList>
            <consortium name="RefSeq"/>
        </authorList>
    </citation>
    <scope>IDENTIFICATION</scope>
</reference>
<dbReference type="GeneID" id="108017926"/>
<evidence type="ECO:0000313" key="2">
    <source>
        <dbReference type="Proteomes" id="UP001652628"/>
    </source>
</evidence>
<dbReference type="RefSeq" id="XP_070851086.1">
    <property type="nucleotide sequence ID" value="XM_070994985.1"/>
</dbReference>
<organism evidence="2 4">
    <name type="scientific">Drosophila suzukii</name>
    <name type="common">Spotted-wing drosophila fruit fly</name>
    <dbReference type="NCBI Taxonomy" id="28584"/>
    <lineage>
        <taxon>Eukaryota</taxon>
        <taxon>Metazoa</taxon>
        <taxon>Ecdysozoa</taxon>
        <taxon>Arthropoda</taxon>
        <taxon>Hexapoda</taxon>
        <taxon>Insecta</taxon>
        <taxon>Pterygota</taxon>
        <taxon>Neoptera</taxon>
        <taxon>Endopterygota</taxon>
        <taxon>Diptera</taxon>
        <taxon>Brachycera</taxon>
        <taxon>Muscomorpha</taxon>
        <taxon>Ephydroidea</taxon>
        <taxon>Drosophilidae</taxon>
        <taxon>Drosophila</taxon>
        <taxon>Sophophora</taxon>
    </lineage>
</organism>
<feature type="region of interest" description="Disordered" evidence="1">
    <location>
        <begin position="2471"/>
        <end position="2491"/>
    </location>
</feature>
<feature type="region of interest" description="Disordered" evidence="1">
    <location>
        <begin position="1907"/>
        <end position="1929"/>
    </location>
</feature>
<feature type="compositionally biased region" description="Low complexity" evidence="1">
    <location>
        <begin position="2959"/>
        <end position="2977"/>
    </location>
</feature>
<feature type="region of interest" description="Disordered" evidence="1">
    <location>
        <begin position="2635"/>
        <end position="2655"/>
    </location>
</feature>
<feature type="region of interest" description="Disordered" evidence="1">
    <location>
        <begin position="2543"/>
        <end position="2586"/>
    </location>
</feature>
<proteinExistence type="predicted"/>
<keyword evidence="2" id="KW-1185">Reference proteome</keyword>
<evidence type="ECO:0000313" key="3">
    <source>
        <dbReference type="RefSeq" id="XP_070851086.1"/>
    </source>
</evidence>
<accession>A0ABM4TM93</accession>
<gene>
    <name evidence="3 4" type="primary">M7BP</name>
</gene>
<feature type="compositionally biased region" description="Polar residues" evidence="1">
    <location>
        <begin position="2907"/>
        <end position="2918"/>
    </location>
</feature>
<feature type="region of interest" description="Disordered" evidence="1">
    <location>
        <begin position="2696"/>
        <end position="2728"/>
    </location>
</feature>
<feature type="compositionally biased region" description="Polar residues" evidence="1">
    <location>
        <begin position="3123"/>
        <end position="3132"/>
    </location>
</feature>
<evidence type="ECO:0000313" key="4">
    <source>
        <dbReference type="RefSeq" id="XP_070851087.1"/>
    </source>
</evidence>
<feature type="region of interest" description="Disordered" evidence="1">
    <location>
        <begin position="3123"/>
        <end position="3151"/>
    </location>
</feature>
<evidence type="ECO:0000256" key="1">
    <source>
        <dbReference type="SAM" id="MobiDB-lite"/>
    </source>
</evidence>
<dbReference type="RefSeq" id="XP_070851087.1">
    <property type="nucleotide sequence ID" value="XM_070994986.1"/>
</dbReference>
<sequence length="3171" mass="341150">MAAEAPAATSPAGCNSSSNIRSSSNSKETSPDPDPVQLQLNSSVDSGIAVLEAETPTLRRRQRLSQCQRILQVLQRDHLTHQQLRDRLSKLAHKKWKREEKDSSEDHNCNVCCADLDLSSAKKHFRQTTLKSSKFITNLSTVFRLPSYVTCCTCGKSVCRGPKCADWRPKDAKWECQLCQSSKESLAHTSSWVAEQMSFNQHKFVYPMRARSEVYIPIVGDGNDSSMQFESVSQIGQTASMDERAKIREYVEEIVAEMLGGNLDHIRVGQLSKSENYLQLFDKFHAKLSNLLINVENSLCARALKGDLPAIVNGHNSGNGLGHNNNNNNNNNADSELADISQTRLRSLIETIIAETLRSTSLSASGAVSEISLDTRSHASGNGLKRRHRTEHYFEPKIYQDLLATAVLNKIADKEGNTRLLAESTPDLSGRHIDENFNAEALSTTSGSSIEPRSDCSLTDHEIGLDNGKSQSLQTDLERESVLSDYIAAHMVPLPDFSASVTESEDDIGSISSGMIGDGNWEDNWLFKKKRSSATPSSIGMLVPAPTENVRAQIGDKTTDEVSDLSEMGSDIEESSMDLLRCNDLNDRLLSKHLIGGQNTKLVLDELVDRTSLTSHTLLEEHEPAFTETTNEYVVSPMAVPSDIKAPSPTPPPPPMIFQDDLLNEEPDHTPIAAQDETEELSSLEGCTGFSTVEYLDEEQMHETVPSVIEILAAMALGPMLAVPASEQPGAMTPSEMHTLKELSDLALAEINARTVDLMHAHSLDIIEEENSEPSDTVSNPQLDILQPPPLAEISIPSPMPLQAEESVVQTEVLPPPPALELVSKYEPPPPMEVVQETVDLPSSAEVVHIGEDTATAGEALETESAESVVNSSENQPVPVDITQETQPVSVDIPPSLETVTEPHSDLESEEVVLEIKSAVVETISPIEIDPETQSIVVDLPVPMEIVTEIDHVTIVPELPSDVVHPSESINVVSVDIQNIPVLEIVADDPTNTASLPATIVLNTQSDSLGEEHYPEAQLTAEESTTNVAENVAQEDSVAVTAVPPEPIEIVSVDLPESGKIVLEAQPFVMDIPAPLETVPETQLFVVDIPAPLETDIEMSIAKTIEDEPQIASVPVESVQESVVVEPQSPEEVEPLNESVASQPLENILEEQTEFEPQHVAVDSSPPIEVVSQAECIEVKPSASLDTIPAEVGPPPIEVVELSATEEVLPEPQSVTLDPPLIVEDVSQIESVDTKPTELLEIILRSDPPVLQPPAEVDCLSEFAPTESPASVETQSVVNETSPQTLAEVQLVAVSTSLKIIPQEESYTVQQTSLIESVPSVETISELQTPDPVTLNVPEAVEIVPEMQAVTEEQLLTMEKELKPQSIVSDPQSPNDVEPHIESVDVELRSEAQSVVKETSPELLPEGQFVAITTPVETIPQDESVVVQTSLIESIAPVETISQSQAPEPVTVNAPEPIEIVRDTLAVTEETLSIMEMESQPQSIVSGPPPPNEVVSQIKEPLVSAEILIPDVPTEINSETTDPIQQAEIMNLPAPMKIIAETQLAENETPTSSEIVAQGESVALPQLIPESGPIAVDPPSSIDAVPQADAATISSPTPSEIVPESQPATVYPTACNEIVPENIGIEPQPLVEINPETQTIEIDIPVPVDVVSESESVTVDQAEIIELISEIESVGGESQVHQENPPERQLPSTVAGQSESVPMEALEPVEIFPEVLTTTLDLTVSIKAVEGAPGEIPPMSQSVGEELPTPEENLPVTESLALEPLVPEVTIAPQKDLDNVETPVPVEVPTEPVAVLSPTQLVSMESPDPAENVPDIQTATSDVADSLPVHSEILHAKNHQDVEPVVVESHTSFDISQNESSSVEPIASIEILSEAESITSVPAPKEVDQESQSVVVDPPEVIEVVSQKEAVEEEHPNRLETDSEPPTVEPQTLELVKDVAMDYEAISASDSQLIDDNSAPVDTSDSVIEERPAPAECVLEAEAPPVATIAAVEAVLESQSVPADTNKPIEIASEPVSNAVDPEIALSQPETTTTQIESVEVEVPENVESVSAPMEILPEEQLVAEDAGNELLTSSERVSIALETKSNEMDSIEPEVLVFQAAEVAVNVPELAENVEEKNSDNEETLVFEKRISNVDPPESVNEEAPSSAEIISVTDVCEPIKESITHVETLPEDQTALVNITDRVETESLVEPLAADPSTITEETQVNPKEPVETTAPVEIDLVVEPTALTSSTITEVKDEKPTKPIEIIAEPPSVAIDSTESPKVVLDSEFVAANSVQVIPGSESDAVELVPQPEAFTGVPQETIETVPPVESIEVDEPTPTQDSSGNKSDTDDVAQADPVGGEPLESLEIIPQVVSVSETKLEKPADADIAPDPEPLAVTINSQDIAVTMEPLKAAVNDIPESAELVPEKEADVEISPEMQSAVEDSDSQDVIIETDSVAVIPLKSDAVPENEIDVEPIDPAEIVPKEEAVGTEDESEIKSSANTEVDDVKPPASLQIDEAVTQNSPVSVTVVPEAVEPLAAVEVIAQAVSASLEKTVSEEPISQTESIFVDSPQPLNVGPQEDSVPTSPSVPTSFETKPNDLEPQASAKLVPEADSVTVDPSETAQVLSLNGIIISESQLIDSEHPVEMESLLAEPPASEPLESEPAAPPTPVEIVPEIESITKDTIVPVETDTPVDSIVSVEVLTDTKHVPVLPPVELEESESVAQEEPSAEENSNAVILEPQTVDMDCTTEVETLTSEEPKSISTNDIQSEGIQRNASIDSACSALGSIAEREVKKWYNAVEMPNNPYAPEALKQRISGTQERFMDVPNISPSAEQKALASALTENPDPPSPKTDYKRYSRDYYINNAPTPTDSTGSGNAAASVAAEDVEDIVINEAQKESNQPQELVYKALPVQVLDESLDSQSNPSLYSLQTTTTTSDESDTVRIYDFNKQETTVIKKAAPVEQQPSTSTTSSMESAQSGPPSSSSIDSSVSKKRERPVVLQFGPGDSAPTLGSPVSTPTRGSTPPAFRFLQPKRRLIDPSQVLSVDEDDVPEPTTPSAEKPAVEDEVVHSMPSVKALAQAFLLTSKHTQPQRRWRAKVRIAAPPDTPDKPDTSLTKRHKLEHAVSMAEVADESTIASDLSSLETDPSIHSEGNPPIASPASPVPVRHGFLRSNIAFFENLKFK</sequence>
<feature type="region of interest" description="Disordered" evidence="1">
    <location>
        <begin position="2907"/>
        <end position="2926"/>
    </location>
</feature>
<feature type="region of interest" description="Disordered" evidence="1">
    <location>
        <begin position="1675"/>
        <end position="1699"/>
    </location>
</feature>
<feature type="compositionally biased region" description="Polar residues" evidence="1">
    <location>
        <begin position="1690"/>
        <end position="1699"/>
    </location>
</feature>